<dbReference type="EMBL" id="CYZT01000060">
    <property type="protein sequence ID" value="CUO22594.1"/>
    <property type="molecule type" value="Genomic_DNA"/>
</dbReference>
<evidence type="ECO:0000313" key="2">
    <source>
        <dbReference type="Proteomes" id="UP000095746"/>
    </source>
</evidence>
<name>A0A174DAN4_FLAPL</name>
<sequence length="86" mass="9496">MIIELLIYGCTPRAKTAAMEKAVPFMAPSRVKMPPMLLRVAPSILLSIKGTGTTEPSRKISRANTVKRIFFRSSGIFQALRMVSIT</sequence>
<dbReference type="Proteomes" id="UP000095746">
    <property type="component" value="Unassembled WGS sequence"/>
</dbReference>
<accession>A0A174DAN4</accession>
<dbReference type="AlphaFoldDB" id="A0A174DAN4"/>
<organism evidence="1 2">
    <name type="scientific">Flavonifractor plautii</name>
    <name type="common">Fusobacterium plautii</name>
    <dbReference type="NCBI Taxonomy" id="292800"/>
    <lineage>
        <taxon>Bacteria</taxon>
        <taxon>Bacillati</taxon>
        <taxon>Bacillota</taxon>
        <taxon>Clostridia</taxon>
        <taxon>Eubacteriales</taxon>
        <taxon>Oscillospiraceae</taxon>
        <taxon>Flavonifractor</taxon>
    </lineage>
</organism>
<reference evidence="1 2" key="1">
    <citation type="submission" date="2015-09" db="EMBL/GenBank/DDBJ databases">
        <authorList>
            <consortium name="Pathogen Informatics"/>
        </authorList>
    </citation>
    <scope>NUCLEOTIDE SEQUENCE [LARGE SCALE GENOMIC DNA]</scope>
    <source>
        <strain evidence="1 2">2789STDY5608854</strain>
    </source>
</reference>
<gene>
    <name evidence="1" type="ORF">ERS852411_01175</name>
</gene>
<protein>
    <submittedName>
        <fullName evidence="1">Uncharacterized protein</fullName>
    </submittedName>
</protein>
<evidence type="ECO:0000313" key="1">
    <source>
        <dbReference type="EMBL" id="CUO22594.1"/>
    </source>
</evidence>
<proteinExistence type="predicted"/>